<sequence length="180" mass="20479">MLRALLCYLALCMGAVAGIESTFNQCLKQEVLPVCLDGFYKVPDFLNFKGGYVYVFVHNGKLFAYGVKNLDGSTTANYDIYNPDKSLRSRLDKEVIFLQNLAINDTSLYGGTSYNFQNGSTYYTKGKILANGDLHLDFALDSYHILGKSFLWQRLSETQVRHHDLRPINKQRALETLRDK</sequence>
<feature type="domain" description="DUF2147" evidence="2">
    <location>
        <begin position="51"/>
        <end position="154"/>
    </location>
</feature>
<keyword evidence="1" id="KW-0732">Signal</keyword>
<dbReference type="Proteomes" id="UP000323707">
    <property type="component" value="Unassembled WGS sequence"/>
</dbReference>
<dbReference type="InterPro" id="IPR019223">
    <property type="entry name" value="DUF2147"/>
</dbReference>
<protein>
    <submittedName>
        <fullName evidence="3">DUF2147 domain-containing protein</fullName>
    </submittedName>
</protein>
<evidence type="ECO:0000313" key="4">
    <source>
        <dbReference type="Proteomes" id="UP000323707"/>
    </source>
</evidence>
<dbReference type="EMBL" id="VXKE01000006">
    <property type="protein sequence ID" value="KAA8710714.1"/>
    <property type="molecule type" value="Genomic_DNA"/>
</dbReference>
<evidence type="ECO:0000259" key="2">
    <source>
        <dbReference type="Pfam" id="PF09917"/>
    </source>
</evidence>
<gene>
    <name evidence="3" type="ORF">F4V45_02035</name>
</gene>
<dbReference type="Gene3D" id="2.40.128.520">
    <property type="match status" value="1"/>
</dbReference>
<evidence type="ECO:0000313" key="3">
    <source>
        <dbReference type="EMBL" id="KAA8710714.1"/>
    </source>
</evidence>
<comment type="caution">
    <text evidence="3">The sequence shown here is derived from an EMBL/GenBank/DDBJ whole genome shotgun (WGS) entry which is preliminary data.</text>
</comment>
<feature type="signal peptide" evidence="1">
    <location>
        <begin position="1"/>
        <end position="17"/>
    </location>
</feature>
<dbReference type="AlphaFoldDB" id="A0A5M9QPT2"/>
<organism evidence="3 4">
    <name type="scientific">Helicobacter canis</name>
    <dbReference type="NCBI Taxonomy" id="29419"/>
    <lineage>
        <taxon>Bacteria</taxon>
        <taxon>Pseudomonadati</taxon>
        <taxon>Campylobacterota</taxon>
        <taxon>Epsilonproteobacteria</taxon>
        <taxon>Campylobacterales</taxon>
        <taxon>Helicobacteraceae</taxon>
        <taxon>Helicobacter</taxon>
    </lineage>
</organism>
<accession>A0A5M9QPT2</accession>
<reference evidence="3 4" key="1">
    <citation type="submission" date="2019-09" db="EMBL/GenBank/DDBJ databases">
        <title>Draft genome sequence of various Type strains from the CCUG.</title>
        <authorList>
            <person name="Pineiro-Iglesias B."/>
            <person name="Tunovic T."/>
            <person name="Unosson C."/>
            <person name="Inganas E."/>
            <person name="Ohlen M."/>
            <person name="Cardew S."/>
            <person name="Jensie-Markopoulos S."/>
            <person name="Salva-Serra F."/>
            <person name="Jaen-Luchoro D."/>
            <person name="Karlsson R."/>
            <person name="Svensson-Stadler L."/>
            <person name="Chun J."/>
            <person name="Moore E."/>
        </authorList>
    </citation>
    <scope>NUCLEOTIDE SEQUENCE [LARGE SCALE GENOMIC DNA]</scope>
    <source>
        <strain evidence="3 4">CCUG 32756T</strain>
    </source>
</reference>
<proteinExistence type="predicted"/>
<evidence type="ECO:0000256" key="1">
    <source>
        <dbReference type="SAM" id="SignalP"/>
    </source>
</evidence>
<name>A0A5M9QPT2_9HELI</name>
<feature type="chain" id="PRO_5024448183" evidence="1">
    <location>
        <begin position="18"/>
        <end position="180"/>
    </location>
</feature>
<dbReference type="Pfam" id="PF09917">
    <property type="entry name" value="DUF2147"/>
    <property type="match status" value="1"/>
</dbReference>